<dbReference type="Pfam" id="PF00072">
    <property type="entry name" value="Response_reg"/>
    <property type="match status" value="1"/>
</dbReference>
<comment type="catalytic activity">
    <reaction evidence="1">
        <text>ATP + protein L-histidine = ADP + protein N-phospho-L-histidine.</text>
        <dbReference type="EC" id="2.7.13.3"/>
    </reaction>
</comment>
<evidence type="ECO:0000256" key="4">
    <source>
        <dbReference type="PROSITE-ProRule" id="PRU00169"/>
    </source>
</evidence>
<dbReference type="InterPro" id="IPR036890">
    <property type="entry name" value="HATPase_C_sf"/>
</dbReference>
<dbReference type="InterPro" id="IPR000014">
    <property type="entry name" value="PAS"/>
</dbReference>
<keyword evidence="11" id="KW-1185">Reference proteome</keyword>
<dbReference type="NCBIfam" id="TIGR00229">
    <property type="entry name" value="sensory_box"/>
    <property type="match status" value="1"/>
</dbReference>
<dbReference type="CDD" id="cd00130">
    <property type="entry name" value="PAS"/>
    <property type="match status" value="2"/>
</dbReference>
<dbReference type="Gene3D" id="3.30.565.10">
    <property type="entry name" value="Histidine kinase-like ATPase, C-terminal domain"/>
    <property type="match status" value="1"/>
</dbReference>
<dbReference type="SMART" id="SM00388">
    <property type="entry name" value="HisKA"/>
    <property type="match status" value="1"/>
</dbReference>
<feature type="domain" description="PAS" evidence="8">
    <location>
        <begin position="180"/>
        <end position="253"/>
    </location>
</feature>
<dbReference type="InterPro" id="IPR001789">
    <property type="entry name" value="Sig_transdc_resp-reg_receiver"/>
</dbReference>
<dbReference type="SUPFAM" id="SSF55785">
    <property type="entry name" value="PYP-like sensor domain (PAS domain)"/>
    <property type="match status" value="2"/>
</dbReference>
<feature type="domain" description="PAC" evidence="9">
    <location>
        <begin position="386"/>
        <end position="438"/>
    </location>
</feature>
<dbReference type="InterPro" id="IPR000700">
    <property type="entry name" value="PAS-assoc_C"/>
</dbReference>
<dbReference type="SMART" id="SM00387">
    <property type="entry name" value="HATPase_c"/>
    <property type="match status" value="1"/>
</dbReference>
<dbReference type="Pfam" id="PF13426">
    <property type="entry name" value="PAS_9"/>
    <property type="match status" value="1"/>
</dbReference>
<dbReference type="Proteomes" id="UP001225596">
    <property type="component" value="Unassembled WGS sequence"/>
</dbReference>
<evidence type="ECO:0000256" key="5">
    <source>
        <dbReference type="SAM" id="Phobius"/>
    </source>
</evidence>
<dbReference type="GO" id="GO:0005524">
    <property type="term" value="F:ATP binding"/>
    <property type="evidence" value="ECO:0007669"/>
    <property type="project" value="UniProtKB-KW"/>
</dbReference>
<dbReference type="InterPro" id="IPR036097">
    <property type="entry name" value="HisK_dim/P_sf"/>
</dbReference>
<evidence type="ECO:0000256" key="3">
    <source>
        <dbReference type="ARBA" id="ARBA00022553"/>
    </source>
</evidence>
<evidence type="ECO:0000313" key="11">
    <source>
        <dbReference type="Proteomes" id="UP001225596"/>
    </source>
</evidence>
<dbReference type="EMBL" id="JAUYVH010000001">
    <property type="protein sequence ID" value="MDQ9168930.1"/>
    <property type="molecule type" value="Genomic_DNA"/>
</dbReference>
<feature type="domain" description="Histidine kinase" evidence="6">
    <location>
        <begin position="449"/>
        <end position="666"/>
    </location>
</feature>
<dbReference type="PRINTS" id="PR00344">
    <property type="entry name" value="BCTRLSENSOR"/>
</dbReference>
<dbReference type="PROSITE" id="PS50113">
    <property type="entry name" value="PAC"/>
    <property type="match status" value="2"/>
</dbReference>
<keyword evidence="5" id="KW-1133">Transmembrane helix</keyword>
<keyword evidence="10" id="KW-0547">Nucleotide-binding</keyword>
<dbReference type="InterPro" id="IPR035965">
    <property type="entry name" value="PAS-like_dom_sf"/>
</dbReference>
<dbReference type="Pfam" id="PF08447">
    <property type="entry name" value="PAS_3"/>
    <property type="match status" value="1"/>
</dbReference>
<evidence type="ECO:0000256" key="1">
    <source>
        <dbReference type="ARBA" id="ARBA00000085"/>
    </source>
</evidence>
<dbReference type="CDD" id="cd00082">
    <property type="entry name" value="HisKA"/>
    <property type="match status" value="1"/>
</dbReference>
<dbReference type="InterPro" id="IPR003594">
    <property type="entry name" value="HATPase_dom"/>
</dbReference>
<dbReference type="PANTHER" id="PTHR43547">
    <property type="entry name" value="TWO-COMPONENT HISTIDINE KINASE"/>
    <property type="match status" value="1"/>
</dbReference>
<evidence type="ECO:0000256" key="2">
    <source>
        <dbReference type="ARBA" id="ARBA00012438"/>
    </source>
</evidence>
<dbReference type="Pfam" id="PF02518">
    <property type="entry name" value="HATPase_c"/>
    <property type="match status" value="1"/>
</dbReference>
<evidence type="ECO:0000313" key="10">
    <source>
        <dbReference type="EMBL" id="MDQ9168930.1"/>
    </source>
</evidence>
<dbReference type="SMART" id="SM00086">
    <property type="entry name" value="PAC"/>
    <property type="match status" value="2"/>
</dbReference>
<proteinExistence type="predicted"/>
<dbReference type="SUPFAM" id="SSF47384">
    <property type="entry name" value="Homodimeric domain of signal transducing histidine kinase"/>
    <property type="match status" value="1"/>
</dbReference>
<sequence>MREKKTGHDIAKSINIFYFAIAVAVAFALPGAYFLEDYFGEKKEVTAWAEVQSATVNRSIEADPDIWPHRMRNLLDLIKNNAPQDDDDETGHSILDLNRNVIVKVPFRMVALPVIAEDMPIFMGDTQIGYYRVERSLRGLLVQTFIVAIGGFLLAFIIAFPLRRMPLRAIGFALGNLEEEKERALVTLQSIGEAVITTDETMRVEYLNPIAEYLTGWKTAQAKGMEVNQIFNVSNSNDGKTPLNDIINSLSSSATDSPKSYSVLIRKTDGKQFEIESSSAPIRGKEGTIIGAVMVFHDVTARRKAEDLLRQSQTRSENALNIARLGTYECNFATNQMHCSPRTKEMFEFSADEGNVAADYSRRILPEDHERIVAEMHAAMQGDGKFHNEFRIALPNGGIRYIVSMGTCEKGPSGTWEKIVGVFNDITERKNIEEQLRDADRRKDEFLATLAHELRNPLAPISAAAELLQMTELNEGIVRQNSKIIDKVDHMVNLVNDLLDVSRVTTGLIKLDKSVLDIRSVVEAAVEQAEPIIRSRRHHLDIQFSSEAMHVFGDKKRLIQVVANLLNNAAKYTPDGGSIVLKSSVQANAVILSITDNGIGIAPALVNHVFELFTQAERTSDRSSGGLGLGLALVKTLVELHGGRVACASEGPGKGSVFTVWLPVISGLEIANHRTENSIGRPYQEKKVGRQRILVVDDNQDAAETLAGMLRILGHEVMVENDSLRALERSRKDVPDVCMLDIGLPGMDGIELAQRLRSQPETAHSLLIAVTGYGHEQIGKDALSAGFDHYVLKPVTAASLAVFLSRNDKLVA</sequence>
<feature type="domain" description="Response regulatory" evidence="7">
    <location>
        <begin position="692"/>
        <end position="808"/>
    </location>
</feature>
<dbReference type="Pfam" id="PF00512">
    <property type="entry name" value="HisKA"/>
    <property type="match status" value="1"/>
</dbReference>
<dbReference type="PROSITE" id="PS50110">
    <property type="entry name" value="RESPONSE_REGULATORY"/>
    <property type="match status" value="1"/>
</dbReference>
<dbReference type="SMART" id="SM00091">
    <property type="entry name" value="PAS"/>
    <property type="match status" value="2"/>
</dbReference>
<dbReference type="InterPro" id="IPR013655">
    <property type="entry name" value="PAS_fold_3"/>
</dbReference>
<evidence type="ECO:0000259" key="8">
    <source>
        <dbReference type="PROSITE" id="PS50112"/>
    </source>
</evidence>
<dbReference type="SMART" id="SM00448">
    <property type="entry name" value="REC"/>
    <property type="match status" value="1"/>
</dbReference>
<feature type="transmembrane region" description="Helical" evidence="5">
    <location>
        <begin position="16"/>
        <end position="35"/>
    </location>
</feature>
<dbReference type="Gene3D" id="2.10.70.100">
    <property type="match status" value="1"/>
</dbReference>
<dbReference type="Gene3D" id="3.40.50.2300">
    <property type="match status" value="1"/>
</dbReference>
<dbReference type="InterPro" id="IPR011006">
    <property type="entry name" value="CheY-like_superfamily"/>
</dbReference>
<dbReference type="InterPro" id="IPR004358">
    <property type="entry name" value="Sig_transdc_His_kin-like_C"/>
</dbReference>
<dbReference type="RefSeq" id="WP_338434761.1">
    <property type="nucleotide sequence ID" value="NZ_JAUYVH010000001.1"/>
</dbReference>
<accession>A0ABU1BIU7</accession>
<dbReference type="PROSITE" id="PS50112">
    <property type="entry name" value="PAS"/>
    <property type="match status" value="1"/>
</dbReference>
<protein>
    <recommendedName>
        <fullName evidence="2">histidine kinase</fullName>
        <ecNumber evidence="2">2.7.13.3</ecNumber>
    </recommendedName>
</protein>
<keyword evidence="3 4" id="KW-0597">Phosphoprotein</keyword>
<dbReference type="Gene3D" id="3.30.450.20">
    <property type="entry name" value="PAS domain"/>
    <property type="match status" value="2"/>
</dbReference>
<evidence type="ECO:0000259" key="9">
    <source>
        <dbReference type="PROSITE" id="PS50113"/>
    </source>
</evidence>
<name>A0ABU1BIU7_9BURK</name>
<keyword evidence="10" id="KW-0067">ATP-binding</keyword>
<dbReference type="PROSITE" id="PS50109">
    <property type="entry name" value="HIS_KIN"/>
    <property type="match status" value="1"/>
</dbReference>
<comment type="caution">
    <text evidence="10">The sequence shown here is derived from an EMBL/GenBank/DDBJ whole genome shotgun (WGS) entry which is preliminary data.</text>
</comment>
<feature type="modified residue" description="4-aspartylphosphate" evidence="4">
    <location>
        <position position="741"/>
    </location>
</feature>
<dbReference type="EC" id="2.7.13.3" evidence="2"/>
<dbReference type="InterPro" id="IPR005467">
    <property type="entry name" value="His_kinase_dom"/>
</dbReference>
<dbReference type="CDD" id="cd00075">
    <property type="entry name" value="HATPase"/>
    <property type="match status" value="1"/>
</dbReference>
<evidence type="ECO:0000259" key="6">
    <source>
        <dbReference type="PROSITE" id="PS50109"/>
    </source>
</evidence>
<keyword evidence="5" id="KW-0812">Transmembrane</keyword>
<dbReference type="SUPFAM" id="SSF52172">
    <property type="entry name" value="CheY-like"/>
    <property type="match status" value="1"/>
</dbReference>
<reference evidence="10 11" key="1">
    <citation type="submission" date="2023-08" db="EMBL/GenBank/DDBJ databases">
        <title>Oxalobacteraceae gen .nov., isolated from river sludge outside the plant.</title>
        <authorList>
            <person name="Zhao S.Y."/>
        </authorList>
    </citation>
    <scope>NUCLEOTIDE SEQUENCE [LARGE SCALE GENOMIC DNA]</scope>
    <source>
        <strain evidence="10 11">R-40</strain>
    </source>
</reference>
<keyword evidence="5" id="KW-0472">Membrane</keyword>
<dbReference type="PANTHER" id="PTHR43547:SF2">
    <property type="entry name" value="HYBRID SIGNAL TRANSDUCTION HISTIDINE KINASE C"/>
    <property type="match status" value="1"/>
</dbReference>
<dbReference type="SUPFAM" id="SSF55874">
    <property type="entry name" value="ATPase domain of HSP90 chaperone/DNA topoisomerase II/histidine kinase"/>
    <property type="match status" value="1"/>
</dbReference>
<dbReference type="Gene3D" id="1.10.287.130">
    <property type="match status" value="1"/>
</dbReference>
<feature type="domain" description="PAC" evidence="9">
    <location>
        <begin position="259"/>
        <end position="311"/>
    </location>
</feature>
<feature type="transmembrane region" description="Helical" evidence="5">
    <location>
        <begin position="140"/>
        <end position="162"/>
    </location>
</feature>
<evidence type="ECO:0000259" key="7">
    <source>
        <dbReference type="PROSITE" id="PS50110"/>
    </source>
</evidence>
<dbReference type="InterPro" id="IPR001610">
    <property type="entry name" value="PAC"/>
</dbReference>
<gene>
    <name evidence="10" type="ORF">Q8A64_00755</name>
</gene>
<organism evidence="10 11">
    <name type="scientific">Keguizhuia sedimenti</name>
    <dbReference type="NCBI Taxonomy" id="3064264"/>
    <lineage>
        <taxon>Bacteria</taxon>
        <taxon>Pseudomonadati</taxon>
        <taxon>Pseudomonadota</taxon>
        <taxon>Betaproteobacteria</taxon>
        <taxon>Burkholderiales</taxon>
        <taxon>Oxalobacteraceae</taxon>
        <taxon>Keguizhuia</taxon>
    </lineage>
</organism>
<dbReference type="InterPro" id="IPR003661">
    <property type="entry name" value="HisK_dim/P_dom"/>
</dbReference>